<proteinExistence type="predicted"/>
<sequence>MVRARPRGEAATRVTPERWRQARRAVLDAGERFAALVESAPDPAARAVGRWSVAETAAHVTAIALNNTAVVAGGTKPFPVPEVRPHLVATTLATLSGGMNTAQLAAFTERDPRRLAARLREALAEVLATTEHADPTTALPWLGGSRLPLAGLLAHLANELLVHGWDVARAAGARWELPEEQAALFVDLFLVELTRHGVGRLLDDYPDPPRPIAVGFHSTRTEPVTLVVGAGVARVEEGGGPCDAHLRFRPSALDLVLFHRIGPVRAALTGGLLVAGRRPWLLGPFLRKVRMP</sequence>
<dbReference type="InterPro" id="IPR024344">
    <property type="entry name" value="MDMPI_metal-binding"/>
</dbReference>
<evidence type="ECO:0000259" key="1">
    <source>
        <dbReference type="Pfam" id="PF11716"/>
    </source>
</evidence>
<protein>
    <recommendedName>
        <fullName evidence="1">Mycothiol-dependent maleylpyruvate isomerase metal-binding domain-containing protein</fullName>
    </recommendedName>
</protein>
<dbReference type="EMBL" id="CP023445">
    <property type="protein sequence ID" value="ATE55371.1"/>
    <property type="molecule type" value="Genomic_DNA"/>
</dbReference>
<evidence type="ECO:0000313" key="3">
    <source>
        <dbReference type="Proteomes" id="UP000218505"/>
    </source>
</evidence>
<evidence type="ECO:0000313" key="2">
    <source>
        <dbReference type="EMBL" id="ATE55371.1"/>
    </source>
</evidence>
<dbReference type="SUPFAM" id="SSF109854">
    <property type="entry name" value="DinB/YfiT-like putative metalloenzymes"/>
    <property type="match status" value="1"/>
</dbReference>
<dbReference type="GO" id="GO:0046872">
    <property type="term" value="F:metal ion binding"/>
    <property type="evidence" value="ECO:0007669"/>
    <property type="project" value="InterPro"/>
</dbReference>
<dbReference type="InterPro" id="IPR034660">
    <property type="entry name" value="DinB/YfiT-like"/>
</dbReference>
<name>A0A290Z8J9_9PSEU</name>
<feature type="domain" description="Mycothiol-dependent maleylpyruvate isomerase metal-binding" evidence="1">
    <location>
        <begin position="28"/>
        <end position="168"/>
    </location>
</feature>
<dbReference type="InterPro" id="IPR017517">
    <property type="entry name" value="Maleyloyr_isom"/>
</dbReference>
<keyword evidence="3" id="KW-1185">Reference proteome</keyword>
<accession>A0A290Z8J9</accession>
<dbReference type="AlphaFoldDB" id="A0A290Z8J9"/>
<dbReference type="KEGG" id="apre:CNX65_20515"/>
<dbReference type="RefSeq" id="WP_096495205.1">
    <property type="nucleotide sequence ID" value="NZ_CP023445.1"/>
</dbReference>
<dbReference type="NCBIfam" id="TIGR03083">
    <property type="entry name" value="maleylpyruvate isomerase family mycothiol-dependent enzyme"/>
    <property type="match status" value="1"/>
</dbReference>
<reference evidence="2" key="1">
    <citation type="submission" date="2017-09" db="EMBL/GenBank/DDBJ databases">
        <title>Complete Genome Sequence of ansamitocin-producing Bacterium Actinosynnema pretiosum X47.</title>
        <authorList>
            <person name="Cao G."/>
            <person name="Zong G."/>
            <person name="Zhong C."/>
            <person name="Fu J."/>
        </authorList>
    </citation>
    <scope>NUCLEOTIDE SEQUENCE [LARGE SCALE GENOMIC DNA]</scope>
    <source>
        <strain evidence="2">X47</strain>
    </source>
</reference>
<dbReference type="Pfam" id="PF11716">
    <property type="entry name" value="MDMPI_N"/>
    <property type="match status" value="1"/>
</dbReference>
<gene>
    <name evidence="2" type="ORF">CNX65_20515</name>
</gene>
<dbReference type="Gene3D" id="1.20.120.450">
    <property type="entry name" value="dinb family like domain"/>
    <property type="match status" value="1"/>
</dbReference>
<dbReference type="Proteomes" id="UP000218505">
    <property type="component" value="Chromosome"/>
</dbReference>
<organism evidence="2 3">
    <name type="scientific">Actinosynnema pretiosum</name>
    <dbReference type="NCBI Taxonomy" id="42197"/>
    <lineage>
        <taxon>Bacteria</taxon>
        <taxon>Bacillati</taxon>
        <taxon>Actinomycetota</taxon>
        <taxon>Actinomycetes</taxon>
        <taxon>Pseudonocardiales</taxon>
        <taxon>Pseudonocardiaceae</taxon>
        <taxon>Actinosynnema</taxon>
    </lineage>
</organism>